<organism evidence="2">
    <name type="scientific">Caldiarchaeum subterraneum</name>
    <dbReference type="NCBI Taxonomy" id="311458"/>
    <lineage>
        <taxon>Archaea</taxon>
        <taxon>Nitrososphaerota</taxon>
        <taxon>Candidatus Caldarchaeales</taxon>
        <taxon>Candidatus Caldarchaeaceae</taxon>
        <taxon>Candidatus Caldarchaeum</taxon>
    </lineage>
</organism>
<keyword evidence="1" id="KW-0812">Transmembrane</keyword>
<protein>
    <submittedName>
        <fullName evidence="2">Uncharacterized protein</fullName>
    </submittedName>
</protein>
<name>A0A7C5Q5V5_CALS0</name>
<feature type="transmembrane region" description="Helical" evidence="1">
    <location>
        <begin position="101"/>
        <end position="118"/>
    </location>
</feature>
<dbReference type="EMBL" id="DRWN01000013">
    <property type="protein sequence ID" value="HHK67747.1"/>
    <property type="molecule type" value="Genomic_DNA"/>
</dbReference>
<comment type="caution">
    <text evidence="2">The sequence shown here is derived from an EMBL/GenBank/DDBJ whole genome shotgun (WGS) entry which is preliminary data.</text>
</comment>
<keyword evidence="1" id="KW-0472">Membrane</keyword>
<feature type="transmembrane region" description="Helical" evidence="1">
    <location>
        <begin position="148"/>
        <end position="170"/>
    </location>
</feature>
<gene>
    <name evidence="2" type="ORF">ENM11_01135</name>
</gene>
<dbReference type="AlphaFoldDB" id="A0A7C5Q5V5"/>
<evidence type="ECO:0000313" key="2">
    <source>
        <dbReference type="EMBL" id="HHK67747.1"/>
    </source>
</evidence>
<keyword evidence="1" id="KW-1133">Transmembrane helix</keyword>
<feature type="transmembrane region" description="Helical" evidence="1">
    <location>
        <begin position="71"/>
        <end position="89"/>
    </location>
</feature>
<proteinExistence type="predicted"/>
<sequence>MKGLAFLAGISSLILAGLLMTTPLHNGLPPVTLQLSVLTLTLSSLSTLLTPLSSALGSQTIVAPWGDGLRLGLGPLVAWCLGGAVIGLLSRKAKSAIPPALLTPAIVYLLVLGLSIYVHPRLPGAVRWEVFLSRVAQAILLDGPLDFAFIYIIPISFSVLSASLVESITAKPVPVQPRKRRFWEWVEEE</sequence>
<accession>A0A7C5Q5V5</accession>
<reference evidence="2" key="1">
    <citation type="journal article" date="2020" name="mSystems">
        <title>Genome- and Community-Level Interaction Insights into Carbon Utilization and Element Cycling Functions of Hydrothermarchaeota in Hydrothermal Sediment.</title>
        <authorList>
            <person name="Zhou Z."/>
            <person name="Liu Y."/>
            <person name="Xu W."/>
            <person name="Pan J."/>
            <person name="Luo Z.H."/>
            <person name="Li M."/>
        </authorList>
    </citation>
    <scope>NUCLEOTIDE SEQUENCE [LARGE SCALE GENOMIC DNA]</scope>
    <source>
        <strain evidence="2">SpSt-1056</strain>
    </source>
</reference>
<evidence type="ECO:0000256" key="1">
    <source>
        <dbReference type="SAM" id="Phobius"/>
    </source>
</evidence>